<dbReference type="GO" id="GO:0005813">
    <property type="term" value="C:centrosome"/>
    <property type="evidence" value="ECO:0007669"/>
    <property type="project" value="TreeGrafter"/>
</dbReference>
<dbReference type="InterPro" id="IPR037191">
    <property type="entry name" value="VPS9_dom_sf"/>
</dbReference>
<dbReference type="GO" id="GO:0005737">
    <property type="term" value="C:cytoplasm"/>
    <property type="evidence" value="ECO:0007669"/>
    <property type="project" value="TreeGrafter"/>
</dbReference>
<dbReference type="Gene3D" id="1.20.1050.80">
    <property type="entry name" value="VPS9 domain"/>
    <property type="match status" value="1"/>
</dbReference>
<dbReference type="InterPro" id="IPR003123">
    <property type="entry name" value="VPS9"/>
</dbReference>
<feature type="compositionally biased region" description="Basic residues" evidence="1">
    <location>
        <begin position="46"/>
        <end position="60"/>
    </location>
</feature>
<evidence type="ECO:0000256" key="1">
    <source>
        <dbReference type="SAM" id="MobiDB-lite"/>
    </source>
</evidence>
<dbReference type="GO" id="GO:0030425">
    <property type="term" value="C:dendrite"/>
    <property type="evidence" value="ECO:0007669"/>
    <property type="project" value="TreeGrafter"/>
</dbReference>
<comment type="caution">
    <text evidence="3">The sequence shown here is derived from an EMBL/GenBank/DDBJ whole genome shotgun (WGS) entry which is preliminary data.</text>
</comment>
<name>A0A9D3RHB6_ANGAN</name>
<evidence type="ECO:0000259" key="2">
    <source>
        <dbReference type="PROSITE" id="PS51205"/>
    </source>
</evidence>
<dbReference type="PROSITE" id="PS51205">
    <property type="entry name" value="VPS9"/>
    <property type="match status" value="1"/>
</dbReference>
<dbReference type="AlphaFoldDB" id="A0A9D3RHB6"/>
<evidence type="ECO:0000313" key="4">
    <source>
        <dbReference type="Proteomes" id="UP001044222"/>
    </source>
</evidence>
<evidence type="ECO:0000313" key="3">
    <source>
        <dbReference type="EMBL" id="KAG5830114.1"/>
    </source>
</evidence>
<dbReference type="Pfam" id="PF02204">
    <property type="entry name" value="VPS9"/>
    <property type="match status" value="1"/>
</dbReference>
<dbReference type="PANTHER" id="PTHR46089:SF3">
    <property type="entry name" value="ALSIN"/>
    <property type="match status" value="1"/>
</dbReference>
<dbReference type="PANTHER" id="PTHR46089">
    <property type="entry name" value="ALSIN HOMOLOG"/>
    <property type="match status" value="1"/>
</dbReference>
<dbReference type="EMBL" id="JAFIRN010000107">
    <property type="protein sequence ID" value="KAG5830114.1"/>
    <property type="molecule type" value="Genomic_DNA"/>
</dbReference>
<feature type="region of interest" description="Disordered" evidence="1">
    <location>
        <begin position="142"/>
        <end position="165"/>
    </location>
</feature>
<feature type="domain" description="VPS9" evidence="2">
    <location>
        <begin position="1"/>
        <end position="63"/>
    </location>
</feature>
<reference evidence="3" key="1">
    <citation type="submission" date="2021-01" db="EMBL/GenBank/DDBJ databases">
        <title>A chromosome-scale assembly of European eel, Anguilla anguilla.</title>
        <authorList>
            <person name="Henkel C."/>
            <person name="Jong-Raadsen S.A."/>
            <person name="Dufour S."/>
            <person name="Weltzien F.-A."/>
            <person name="Palstra A.P."/>
            <person name="Pelster B."/>
            <person name="Spaink H.P."/>
            <person name="Van Den Thillart G.E."/>
            <person name="Jansen H."/>
            <person name="Zahm M."/>
            <person name="Klopp C."/>
            <person name="Cedric C."/>
            <person name="Louis A."/>
            <person name="Berthelot C."/>
            <person name="Parey E."/>
            <person name="Roest Crollius H."/>
            <person name="Montfort J."/>
            <person name="Robinson-Rechavi M."/>
            <person name="Bucao C."/>
            <person name="Bouchez O."/>
            <person name="Gislard M."/>
            <person name="Lluch J."/>
            <person name="Milhes M."/>
            <person name="Lampietro C."/>
            <person name="Lopez Roques C."/>
            <person name="Donnadieu C."/>
            <person name="Braasch I."/>
            <person name="Desvignes T."/>
            <person name="Postlethwait J."/>
            <person name="Bobe J."/>
            <person name="Guiguen Y."/>
            <person name="Dirks R."/>
        </authorList>
    </citation>
    <scope>NUCLEOTIDE SEQUENCE</scope>
    <source>
        <strain evidence="3">Tag_6206</strain>
        <tissue evidence="3">Liver</tissue>
    </source>
</reference>
<keyword evidence="4" id="KW-1185">Reference proteome</keyword>
<protein>
    <recommendedName>
        <fullName evidence="2">VPS9 domain-containing protein</fullName>
    </recommendedName>
</protein>
<proteinExistence type="predicted"/>
<dbReference type="SUPFAM" id="SSF109993">
    <property type="entry name" value="VPS9 domain"/>
    <property type="match status" value="1"/>
</dbReference>
<dbReference type="GO" id="GO:0031267">
    <property type="term" value="F:small GTPase binding"/>
    <property type="evidence" value="ECO:0007669"/>
    <property type="project" value="TreeGrafter"/>
</dbReference>
<gene>
    <name evidence="3" type="ORF">ANANG_G00317130</name>
</gene>
<dbReference type="InterPro" id="IPR051984">
    <property type="entry name" value="Alsin"/>
</dbReference>
<dbReference type="GO" id="GO:0005085">
    <property type="term" value="F:guanyl-nucleotide exchange factor activity"/>
    <property type="evidence" value="ECO:0007669"/>
    <property type="project" value="TreeGrafter"/>
</dbReference>
<feature type="non-terminal residue" evidence="3">
    <location>
        <position position="165"/>
    </location>
</feature>
<dbReference type="GO" id="GO:0016197">
    <property type="term" value="P:endosomal transport"/>
    <property type="evidence" value="ECO:0007669"/>
    <property type="project" value="TreeGrafter"/>
</dbReference>
<feature type="region of interest" description="Disordered" evidence="1">
    <location>
        <begin position="37"/>
        <end position="69"/>
    </location>
</feature>
<dbReference type="Proteomes" id="UP001044222">
    <property type="component" value="Unassembled WGS sequence"/>
</dbReference>
<feature type="compositionally biased region" description="Pro residues" evidence="1">
    <location>
        <begin position="154"/>
        <end position="165"/>
    </location>
</feature>
<accession>A0A9D3RHB6</accession>
<sequence length="165" mass="18283">MDDLFPVFLYVVLRARIRNLGSEVSLIEDLMDPCVQHGSTGSCSPRSRRATIRSSTRRSRRETPGLGSRLGSLGLVLVLGSRGGVPDGRTDRRTDGRTGCHRLQGANETKVFGEQNQKRTSQAVIVTCTWHRLKEERVLLPLNRPHTPCSSPSQNPPPLPRAQHP</sequence>
<organism evidence="3 4">
    <name type="scientific">Anguilla anguilla</name>
    <name type="common">European freshwater eel</name>
    <name type="synonym">Muraena anguilla</name>
    <dbReference type="NCBI Taxonomy" id="7936"/>
    <lineage>
        <taxon>Eukaryota</taxon>
        <taxon>Metazoa</taxon>
        <taxon>Chordata</taxon>
        <taxon>Craniata</taxon>
        <taxon>Vertebrata</taxon>
        <taxon>Euteleostomi</taxon>
        <taxon>Actinopterygii</taxon>
        <taxon>Neopterygii</taxon>
        <taxon>Teleostei</taxon>
        <taxon>Anguilliformes</taxon>
        <taxon>Anguillidae</taxon>
        <taxon>Anguilla</taxon>
    </lineage>
</organism>